<dbReference type="InterPro" id="IPR001421">
    <property type="entry name" value="ATP8_metazoa"/>
</dbReference>
<dbReference type="EMBL" id="AB120312">
    <property type="protein sequence ID" value="BAH56694.1"/>
    <property type="molecule type" value="Genomic_DNA"/>
</dbReference>
<keyword evidence="4 12" id="KW-0138">CF(0)</keyword>
<keyword evidence="5 12" id="KW-0812">Transmembrane</keyword>
<geneLocation type="mitochondrion" evidence="14"/>
<comment type="subcellular location">
    <subcellularLocation>
        <location evidence="1 12">Mitochondrion membrane</location>
        <topology evidence="1 12">Single-pass membrane protein</topology>
    </subcellularLocation>
</comment>
<evidence type="ECO:0000256" key="3">
    <source>
        <dbReference type="ARBA" id="ARBA00022448"/>
    </source>
</evidence>
<evidence type="ECO:0000256" key="10">
    <source>
        <dbReference type="ARBA" id="ARBA00023136"/>
    </source>
</evidence>
<feature type="transmembrane region" description="Helical" evidence="13">
    <location>
        <begin position="12"/>
        <end position="32"/>
    </location>
</feature>
<protein>
    <recommendedName>
        <fullName evidence="12">ATP synthase complex subunit 8</fullName>
    </recommendedName>
</protein>
<dbReference type="GO" id="GO:0015078">
    <property type="term" value="F:proton transmembrane transporter activity"/>
    <property type="evidence" value="ECO:0007669"/>
    <property type="project" value="InterPro"/>
</dbReference>
<name>C0SPE2_9SAUR</name>
<dbReference type="Pfam" id="PF00895">
    <property type="entry name" value="ATP-synt_8"/>
    <property type="match status" value="1"/>
</dbReference>
<evidence type="ECO:0000256" key="13">
    <source>
        <dbReference type="SAM" id="Phobius"/>
    </source>
</evidence>
<evidence type="ECO:0000256" key="8">
    <source>
        <dbReference type="ARBA" id="ARBA00023065"/>
    </source>
</evidence>
<comment type="similarity">
    <text evidence="2 12">Belongs to the ATPase protein 8 family.</text>
</comment>
<dbReference type="GO" id="GO:0015986">
    <property type="term" value="P:proton motive force-driven ATP synthesis"/>
    <property type="evidence" value="ECO:0007669"/>
    <property type="project" value="InterPro"/>
</dbReference>
<evidence type="ECO:0000256" key="5">
    <source>
        <dbReference type="ARBA" id="ARBA00022692"/>
    </source>
</evidence>
<reference evidence="14" key="1">
    <citation type="submission" date="2024-08" db="EMBL/GenBank/DDBJ databases">
        <title>Molecular taxonomic revision of Laudakia stellio inferred from mtDNA data.</title>
        <authorList>
            <person name="Amer S.A."/>
        </authorList>
    </citation>
    <scope>NUCLEOTIDE SEQUENCE</scope>
    <source>
        <tissue evidence="14">Muscle</tissue>
    </source>
</reference>
<evidence type="ECO:0000256" key="11">
    <source>
        <dbReference type="ARBA" id="ARBA00023310"/>
    </source>
</evidence>
<evidence type="ECO:0000256" key="6">
    <source>
        <dbReference type="ARBA" id="ARBA00022781"/>
    </source>
</evidence>
<dbReference type="GO" id="GO:0045259">
    <property type="term" value="C:proton-transporting ATP synthase complex"/>
    <property type="evidence" value="ECO:0007669"/>
    <property type="project" value="UniProtKB-KW"/>
</dbReference>
<evidence type="ECO:0000256" key="7">
    <source>
        <dbReference type="ARBA" id="ARBA00022989"/>
    </source>
</evidence>
<keyword evidence="7 13" id="KW-1133">Transmembrane helix</keyword>
<accession>C0SPE2</accession>
<evidence type="ECO:0000256" key="2">
    <source>
        <dbReference type="ARBA" id="ARBA00008892"/>
    </source>
</evidence>
<organism evidence="14">
    <name type="scientific">Laudakia vulgaris brachydactyla</name>
    <dbReference type="NCBI Taxonomy" id="3240327"/>
    <lineage>
        <taxon>Eukaryota</taxon>
        <taxon>Metazoa</taxon>
        <taxon>Chordata</taxon>
        <taxon>Craniata</taxon>
        <taxon>Vertebrata</taxon>
        <taxon>Euteleostomi</taxon>
        <taxon>Lepidosauria</taxon>
        <taxon>Squamata</taxon>
        <taxon>Bifurcata</taxon>
        <taxon>Unidentata</taxon>
        <taxon>Episquamata</taxon>
        <taxon>Toxicofera</taxon>
        <taxon>Iguania</taxon>
        <taxon>Acrodonta</taxon>
        <taxon>Agamidae</taxon>
        <taxon>Agaminae</taxon>
        <taxon>Laudakia</taxon>
        <taxon>Laudakia vulgaris</taxon>
    </lineage>
</organism>
<keyword evidence="3 12" id="KW-0813">Transport</keyword>
<keyword evidence="6 12" id="KW-0375">Hydrogen ion transport</keyword>
<evidence type="ECO:0000256" key="12">
    <source>
        <dbReference type="RuleBase" id="RU003661"/>
    </source>
</evidence>
<evidence type="ECO:0000313" key="14">
    <source>
        <dbReference type="EMBL" id="BAH56694.1"/>
    </source>
</evidence>
<evidence type="ECO:0000256" key="4">
    <source>
        <dbReference type="ARBA" id="ARBA00022547"/>
    </source>
</evidence>
<keyword evidence="9 12" id="KW-0496">Mitochondrion</keyword>
<dbReference type="AlphaFoldDB" id="C0SPE2"/>
<evidence type="ECO:0000256" key="1">
    <source>
        <dbReference type="ARBA" id="ARBA00004304"/>
    </source>
</evidence>
<proteinExistence type="inferred from homology"/>
<keyword evidence="10 13" id="KW-0472">Membrane</keyword>
<evidence type="ECO:0000256" key="9">
    <source>
        <dbReference type="ARBA" id="ARBA00023128"/>
    </source>
</evidence>
<keyword evidence="11" id="KW-0066">ATP synthesis</keyword>
<keyword evidence="8 12" id="KW-0406">Ion transport</keyword>
<dbReference type="GO" id="GO:0031966">
    <property type="term" value="C:mitochondrial membrane"/>
    <property type="evidence" value="ECO:0007669"/>
    <property type="project" value="UniProtKB-SubCell"/>
</dbReference>
<gene>
    <name evidence="14" type="primary">ATP8</name>
</gene>
<sequence length="52" mass="6456">MPQLETLNWYSTFLYTWFTLLLLMTKLIKIQFFTPPKNLKQKPSPIPWQWPW</sequence>